<keyword evidence="1" id="KW-1185">Reference proteome</keyword>
<evidence type="ECO:0000313" key="1">
    <source>
        <dbReference type="Proteomes" id="UP000887565"/>
    </source>
</evidence>
<dbReference type="Proteomes" id="UP000887565">
    <property type="component" value="Unplaced"/>
</dbReference>
<dbReference type="AlphaFoldDB" id="A0A915IDU2"/>
<evidence type="ECO:0000313" key="2">
    <source>
        <dbReference type="WBParaSite" id="nRc.2.0.1.t12350-RA"/>
    </source>
</evidence>
<organism evidence="1 2">
    <name type="scientific">Romanomermis culicivorax</name>
    <name type="common">Nematode worm</name>
    <dbReference type="NCBI Taxonomy" id="13658"/>
    <lineage>
        <taxon>Eukaryota</taxon>
        <taxon>Metazoa</taxon>
        <taxon>Ecdysozoa</taxon>
        <taxon>Nematoda</taxon>
        <taxon>Enoplea</taxon>
        <taxon>Dorylaimia</taxon>
        <taxon>Mermithida</taxon>
        <taxon>Mermithoidea</taxon>
        <taxon>Mermithidae</taxon>
        <taxon>Romanomermis</taxon>
    </lineage>
</organism>
<dbReference type="WBParaSite" id="nRc.2.0.1.t12350-RA">
    <property type="protein sequence ID" value="nRc.2.0.1.t12350-RA"/>
    <property type="gene ID" value="nRc.2.0.1.g12350"/>
</dbReference>
<name>A0A915IDU2_ROMCU</name>
<sequence length="28" mass="3086">MPGVVCNGAAADNSTFVPDIRLWWTDSY</sequence>
<protein>
    <submittedName>
        <fullName evidence="2">Uncharacterized protein</fullName>
    </submittedName>
</protein>
<reference evidence="2" key="1">
    <citation type="submission" date="2022-11" db="UniProtKB">
        <authorList>
            <consortium name="WormBaseParasite"/>
        </authorList>
    </citation>
    <scope>IDENTIFICATION</scope>
</reference>
<proteinExistence type="predicted"/>
<accession>A0A915IDU2</accession>